<name>A0ABT9ZHK4_9BACI</name>
<dbReference type="Gene3D" id="3.90.1720.10">
    <property type="entry name" value="endopeptidase domain like (from Nostoc punctiforme)"/>
    <property type="match status" value="1"/>
</dbReference>
<evidence type="ECO:0000256" key="1">
    <source>
        <dbReference type="ARBA" id="ARBA00007074"/>
    </source>
</evidence>
<dbReference type="InterPro" id="IPR018392">
    <property type="entry name" value="LysM"/>
</dbReference>
<keyword evidence="5 10" id="KW-0378">Hydrolase</keyword>
<dbReference type="InterPro" id="IPR038765">
    <property type="entry name" value="Papain-like_cys_pep_sf"/>
</dbReference>
<dbReference type="RefSeq" id="WP_307343229.1">
    <property type="nucleotide sequence ID" value="NZ_JAUSUD010000014.1"/>
</dbReference>
<evidence type="ECO:0000256" key="7">
    <source>
        <dbReference type="SAM" id="SignalP"/>
    </source>
</evidence>
<evidence type="ECO:0000259" key="8">
    <source>
        <dbReference type="PROSITE" id="PS51782"/>
    </source>
</evidence>
<sequence length="345" mass="38241">MKRILFIFTSVFTILIGSHSVVHAQYEKVPTAKLEINGKAVNGIDPIKLEGTYYLPFVPLAKSLGYNDIKFEKNTLTYEVTDGSTKIRTTMGGSQAKKGNELVNIKPPRWINETAYISLHAGGALFNTYITFKAENGSIQIQKPAQQYIVHSGDSLWNIARLHHTTVDELKAANKLTSTIIKDGQVLKLPLKGTAKEIEPTREHEPIKNIAKTNVATQRQQVLQFAKKYIGAGYKFGATLKDAPKLFDCSSYTQLVFKETGIDLPRVSRDQASKGATVTNLEAGDLMFFTNKDLYSDGRIGHVGIYMGDGNMVHASTSAGVTITKNVLKNSYWGKNYLFSKRVIQ</sequence>
<organism evidence="10 11">
    <name type="scientific">Metabacillus malikii</name>
    <dbReference type="NCBI Taxonomy" id="1504265"/>
    <lineage>
        <taxon>Bacteria</taxon>
        <taxon>Bacillati</taxon>
        <taxon>Bacillota</taxon>
        <taxon>Bacilli</taxon>
        <taxon>Bacillales</taxon>
        <taxon>Bacillaceae</taxon>
        <taxon>Metabacillus</taxon>
    </lineage>
</organism>
<feature type="domain" description="LysM" evidence="8">
    <location>
        <begin position="146"/>
        <end position="189"/>
    </location>
</feature>
<dbReference type="SUPFAM" id="SSF54001">
    <property type="entry name" value="Cysteine proteinases"/>
    <property type="match status" value="1"/>
</dbReference>
<keyword evidence="4" id="KW-0677">Repeat</keyword>
<dbReference type="InterPro" id="IPR036779">
    <property type="entry name" value="LysM_dom_sf"/>
</dbReference>
<evidence type="ECO:0000256" key="6">
    <source>
        <dbReference type="ARBA" id="ARBA00022807"/>
    </source>
</evidence>
<dbReference type="Gene3D" id="3.10.350.10">
    <property type="entry name" value="LysM domain"/>
    <property type="match status" value="1"/>
</dbReference>
<dbReference type="Pfam" id="PF00877">
    <property type="entry name" value="NLPC_P60"/>
    <property type="match status" value="1"/>
</dbReference>
<dbReference type="InterPro" id="IPR051202">
    <property type="entry name" value="Peptidase_C40"/>
</dbReference>
<evidence type="ECO:0000313" key="11">
    <source>
        <dbReference type="Proteomes" id="UP001234495"/>
    </source>
</evidence>
<dbReference type="InterPro" id="IPR000064">
    <property type="entry name" value="NLP_P60_dom"/>
</dbReference>
<evidence type="ECO:0000259" key="9">
    <source>
        <dbReference type="PROSITE" id="PS51935"/>
    </source>
</evidence>
<evidence type="ECO:0000256" key="5">
    <source>
        <dbReference type="ARBA" id="ARBA00022801"/>
    </source>
</evidence>
<dbReference type="Proteomes" id="UP001234495">
    <property type="component" value="Unassembled WGS sequence"/>
</dbReference>
<dbReference type="Pfam" id="PF01476">
    <property type="entry name" value="LysM"/>
    <property type="match status" value="1"/>
</dbReference>
<protein>
    <submittedName>
        <fullName evidence="10">Cell wall-associated NlpC family hydrolase</fullName>
    </submittedName>
</protein>
<comment type="similarity">
    <text evidence="1">Belongs to the peptidase C40 family.</text>
</comment>
<evidence type="ECO:0000256" key="2">
    <source>
        <dbReference type="ARBA" id="ARBA00022670"/>
    </source>
</evidence>
<evidence type="ECO:0000313" key="10">
    <source>
        <dbReference type="EMBL" id="MDQ0231752.1"/>
    </source>
</evidence>
<dbReference type="SMART" id="SM00257">
    <property type="entry name" value="LysM"/>
    <property type="match status" value="1"/>
</dbReference>
<feature type="signal peptide" evidence="7">
    <location>
        <begin position="1"/>
        <end position="24"/>
    </location>
</feature>
<dbReference type="PROSITE" id="PS51782">
    <property type="entry name" value="LYSM"/>
    <property type="match status" value="1"/>
</dbReference>
<proteinExistence type="inferred from homology"/>
<keyword evidence="2" id="KW-0645">Protease</keyword>
<keyword evidence="3 7" id="KW-0732">Signal</keyword>
<dbReference type="GO" id="GO:0016787">
    <property type="term" value="F:hydrolase activity"/>
    <property type="evidence" value="ECO:0007669"/>
    <property type="project" value="UniProtKB-KW"/>
</dbReference>
<reference evidence="10 11" key="1">
    <citation type="submission" date="2023-07" db="EMBL/GenBank/DDBJ databases">
        <title>Genomic Encyclopedia of Type Strains, Phase IV (KMG-IV): sequencing the most valuable type-strain genomes for metagenomic binning, comparative biology and taxonomic classification.</title>
        <authorList>
            <person name="Goeker M."/>
        </authorList>
    </citation>
    <scope>NUCLEOTIDE SEQUENCE [LARGE SCALE GENOMIC DNA]</scope>
    <source>
        <strain evidence="10 11">DSM 29005</strain>
    </source>
</reference>
<feature type="domain" description="NlpC/P60" evidence="9">
    <location>
        <begin position="216"/>
        <end position="344"/>
    </location>
</feature>
<dbReference type="EMBL" id="JAUSUD010000014">
    <property type="protein sequence ID" value="MDQ0231752.1"/>
    <property type="molecule type" value="Genomic_DNA"/>
</dbReference>
<evidence type="ECO:0000256" key="4">
    <source>
        <dbReference type="ARBA" id="ARBA00022737"/>
    </source>
</evidence>
<dbReference type="PROSITE" id="PS51935">
    <property type="entry name" value="NLPC_P60"/>
    <property type="match status" value="1"/>
</dbReference>
<dbReference type="CDD" id="cd00118">
    <property type="entry name" value="LysM"/>
    <property type="match status" value="1"/>
</dbReference>
<keyword evidence="11" id="KW-1185">Reference proteome</keyword>
<dbReference type="PANTHER" id="PTHR47053:SF1">
    <property type="entry name" value="MUREIN DD-ENDOPEPTIDASE MEPH-RELATED"/>
    <property type="match status" value="1"/>
</dbReference>
<comment type="caution">
    <text evidence="10">The sequence shown here is derived from an EMBL/GenBank/DDBJ whole genome shotgun (WGS) entry which is preliminary data.</text>
</comment>
<dbReference type="Pfam" id="PF07833">
    <property type="entry name" value="Cu_amine_oxidN1"/>
    <property type="match status" value="1"/>
</dbReference>
<dbReference type="SUPFAM" id="SSF54106">
    <property type="entry name" value="LysM domain"/>
    <property type="match status" value="1"/>
</dbReference>
<gene>
    <name evidence="10" type="ORF">J2S19_003036</name>
</gene>
<feature type="chain" id="PRO_5046706401" evidence="7">
    <location>
        <begin position="25"/>
        <end position="345"/>
    </location>
</feature>
<evidence type="ECO:0000256" key="3">
    <source>
        <dbReference type="ARBA" id="ARBA00022729"/>
    </source>
</evidence>
<dbReference type="PANTHER" id="PTHR47053">
    <property type="entry name" value="MUREIN DD-ENDOPEPTIDASE MEPH-RELATED"/>
    <property type="match status" value="1"/>
</dbReference>
<keyword evidence="6" id="KW-0788">Thiol protease</keyword>
<accession>A0ABT9ZHK4</accession>
<dbReference type="InterPro" id="IPR012854">
    <property type="entry name" value="Cu_amine_oxidase-like_N"/>
</dbReference>